<name>A0A5B7IB73_PORTR</name>
<evidence type="ECO:0000313" key="2">
    <source>
        <dbReference type="EMBL" id="MPC79465.1"/>
    </source>
</evidence>
<dbReference type="AlphaFoldDB" id="A0A5B7IB73"/>
<dbReference type="EMBL" id="VSRR010051234">
    <property type="protein sequence ID" value="MPC79465.1"/>
    <property type="molecule type" value="Genomic_DNA"/>
</dbReference>
<gene>
    <name evidence="2" type="ORF">E2C01_073994</name>
</gene>
<comment type="caution">
    <text evidence="2">The sequence shown here is derived from an EMBL/GenBank/DDBJ whole genome shotgun (WGS) entry which is preliminary data.</text>
</comment>
<keyword evidence="3" id="KW-1185">Reference proteome</keyword>
<sequence length="59" mass="6485">MAEEEAVSLSQKSYLFQVYVKDAEKRSTKEKKRAKSSGGSSEKRSSRPLRPLGPAGLSL</sequence>
<protein>
    <submittedName>
        <fullName evidence="2">Uncharacterized protein</fullName>
    </submittedName>
</protein>
<organism evidence="2 3">
    <name type="scientific">Portunus trituberculatus</name>
    <name type="common">Swimming crab</name>
    <name type="synonym">Neptunus trituberculatus</name>
    <dbReference type="NCBI Taxonomy" id="210409"/>
    <lineage>
        <taxon>Eukaryota</taxon>
        <taxon>Metazoa</taxon>
        <taxon>Ecdysozoa</taxon>
        <taxon>Arthropoda</taxon>
        <taxon>Crustacea</taxon>
        <taxon>Multicrustacea</taxon>
        <taxon>Malacostraca</taxon>
        <taxon>Eumalacostraca</taxon>
        <taxon>Eucarida</taxon>
        <taxon>Decapoda</taxon>
        <taxon>Pleocyemata</taxon>
        <taxon>Brachyura</taxon>
        <taxon>Eubrachyura</taxon>
        <taxon>Portunoidea</taxon>
        <taxon>Portunidae</taxon>
        <taxon>Portuninae</taxon>
        <taxon>Portunus</taxon>
    </lineage>
</organism>
<reference evidence="2 3" key="1">
    <citation type="submission" date="2019-05" db="EMBL/GenBank/DDBJ databases">
        <title>Another draft genome of Portunus trituberculatus and its Hox gene families provides insights of decapod evolution.</title>
        <authorList>
            <person name="Jeong J.-H."/>
            <person name="Song I."/>
            <person name="Kim S."/>
            <person name="Choi T."/>
            <person name="Kim D."/>
            <person name="Ryu S."/>
            <person name="Kim W."/>
        </authorList>
    </citation>
    <scope>NUCLEOTIDE SEQUENCE [LARGE SCALE GENOMIC DNA]</scope>
    <source>
        <tissue evidence="2">Muscle</tissue>
    </source>
</reference>
<evidence type="ECO:0000256" key="1">
    <source>
        <dbReference type="SAM" id="MobiDB-lite"/>
    </source>
</evidence>
<dbReference type="Proteomes" id="UP000324222">
    <property type="component" value="Unassembled WGS sequence"/>
</dbReference>
<accession>A0A5B7IB73</accession>
<feature type="region of interest" description="Disordered" evidence="1">
    <location>
        <begin position="24"/>
        <end position="59"/>
    </location>
</feature>
<evidence type="ECO:0000313" key="3">
    <source>
        <dbReference type="Proteomes" id="UP000324222"/>
    </source>
</evidence>
<proteinExistence type="predicted"/>